<dbReference type="HOGENOM" id="CLU_2574426_0_0_1"/>
<dbReference type="Proteomes" id="UP000002872">
    <property type="component" value="Unassembled WGS sequence"/>
</dbReference>
<proteinExistence type="predicted"/>
<name>I3EFC2_NEMP3</name>
<reference evidence="2" key="1">
    <citation type="submission" date="2011-01" db="EMBL/GenBank/DDBJ databases">
        <title>The Genome Sequence of Nematocida parisii strain ERTm3.</title>
        <authorList>
            <consortium name="The Broad Institute Genome Sequencing Platform"/>
            <consortium name="The Broad Institute Genome Sequencing Center for Infectious Disease"/>
            <person name="Cuomo C."/>
            <person name="Troemel E."/>
            <person name="Young S.K."/>
            <person name="Zeng Q."/>
            <person name="Gargeya S."/>
            <person name="Fitzgerald M."/>
            <person name="Haas B."/>
            <person name="Abouelleil A."/>
            <person name="Alvarado L."/>
            <person name="Arachchi H.M."/>
            <person name="Berlin A."/>
            <person name="Chapman S.B."/>
            <person name="Gearin G."/>
            <person name="Goldberg J."/>
            <person name="Griggs A."/>
            <person name="Gujja S."/>
            <person name="Hansen M."/>
            <person name="Heiman D."/>
            <person name="Howarth C."/>
            <person name="Larimer J."/>
            <person name="Lui A."/>
            <person name="MacDonald P.J.P."/>
            <person name="McCowen C."/>
            <person name="Montmayeur A."/>
            <person name="Murphy C."/>
            <person name="Neiman D."/>
            <person name="Pearson M."/>
            <person name="Priest M."/>
            <person name="Roberts A."/>
            <person name="Saif S."/>
            <person name="Shea T."/>
            <person name="Sisk P."/>
            <person name="Stolte C."/>
            <person name="Sykes S."/>
            <person name="Wortman J."/>
            <person name="Nusbaum C."/>
            <person name="Birren B."/>
        </authorList>
    </citation>
    <scope>NUCLEOTIDE SEQUENCE</scope>
    <source>
        <strain evidence="2">ERTm3</strain>
    </source>
</reference>
<evidence type="ECO:0000313" key="2">
    <source>
        <dbReference type="EMBL" id="EIJ87919.1"/>
    </source>
</evidence>
<dbReference type="EMBL" id="GL870880">
    <property type="protein sequence ID" value="EIJ87919.1"/>
    <property type="molecule type" value="Genomic_DNA"/>
</dbReference>
<feature type="chain" id="PRO_5003670545" evidence="1">
    <location>
        <begin position="24"/>
        <end position="81"/>
    </location>
</feature>
<keyword evidence="1" id="KW-0732">Signal</keyword>
<gene>
    <name evidence="2" type="ORF">NEQG_01991</name>
</gene>
<dbReference type="InParanoid" id="I3EFC2"/>
<evidence type="ECO:0000256" key="1">
    <source>
        <dbReference type="SAM" id="SignalP"/>
    </source>
</evidence>
<evidence type="ECO:0000313" key="3">
    <source>
        <dbReference type="Proteomes" id="UP000002872"/>
    </source>
</evidence>
<accession>I3EFC2</accession>
<keyword evidence="3" id="KW-1185">Reference proteome</keyword>
<feature type="signal peptide" evidence="1">
    <location>
        <begin position="1"/>
        <end position="23"/>
    </location>
</feature>
<sequence>MHYRLTNAWVCIIPICMIYSQHALCCTSSNLSSCLSENESNPSIFSKIKSAGKDLYKKIIHDKKDTKSTKNSYTKLERSED</sequence>
<organism evidence="2 3">
    <name type="scientific">Nematocida parisii (strain ERTm3)</name>
    <name type="common">Nematode killer fungus</name>
    <dbReference type="NCBI Taxonomy" id="935791"/>
    <lineage>
        <taxon>Eukaryota</taxon>
        <taxon>Fungi</taxon>
        <taxon>Fungi incertae sedis</taxon>
        <taxon>Microsporidia</taxon>
        <taxon>Nematocida</taxon>
    </lineage>
</organism>
<protein>
    <submittedName>
        <fullName evidence="2">Uncharacterized protein</fullName>
    </submittedName>
</protein>
<dbReference type="AlphaFoldDB" id="I3EFC2"/>
<dbReference type="VEuPathDB" id="MicrosporidiaDB:NEQG_01991"/>